<proteinExistence type="predicted"/>
<dbReference type="RefSeq" id="WP_130475990.1">
    <property type="nucleotide sequence ID" value="NZ_SFCC01000007.1"/>
</dbReference>
<dbReference type="InterPro" id="IPR011009">
    <property type="entry name" value="Kinase-like_dom_sf"/>
</dbReference>
<dbReference type="Gene3D" id="3.90.1200.10">
    <property type="match status" value="1"/>
</dbReference>
<sequence length="301" mass="32038">MTTDTLRAVLRRGERVVEHDSGSRQVRVVRTGARRYLWCLSSEQGHLEGCPPGPLPEPMQAPAIVDGEAVYTAYGASSLASMLLDREHDSVAKAADTLAAVVPAVLALHRLPADSGLPPPGALRLLNWLVTPPVPGSALARLRETASGSWGITGMEELSGWCRQLLEPARPVGVHGEFSLANIVVGEGNEPAVLLARPVLHRAAAELDLGWLLGELTELEIVERDPVRRHAVRTLRSGVMRYGTAGLSTGLLAKAVVLRIAAHAGDFAAYVGWHPSLAGYVELIRRLAEAAVTDHPEGGSS</sequence>
<protein>
    <recommendedName>
        <fullName evidence="3">Aminoglycoside phosphotransferase domain-containing protein</fullName>
    </recommendedName>
</protein>
<keyword evidence="2" id="KW-1185">Reference proteome</keyword>
<dbReference type="Proteomes" id="UP000292003">
    <property type="component" value="Unassembled WGS sequence"/>
</dbReference>
<dbReference type="AlphaFoldDB" id="A0A4Q7J7X0"/>
<dbReference type="EMBL" id="SFCC01000007">
    <property type="protein sequence ID" value="RZQ62986.1"/>
    <property type="molecule type" value="Genomic_DNA"/>
</dbReference>
<reference evidence="1 2" key="1">
    <citation type="submission" date="2019-02" db="EMBL/GenBank/DDBJ databases">
        <title>Draft genome sequence of Amycolatopsis sp. 8-3EHSu isolated from roots of Suaeda maritima.</title>
        <authorList>
            <person name="Duangmal K."/>
            <person name="Chantavorakit T."/>
        </authorList>
    </citation>
    <scope>NUCLEOTIDE SEQUENCE [LARGE SCALE GENOMIC DNA]</scope>
    <source>
        <strain evidence="1 2">8-3EHSu</strain>
    </source>
</reference>
<comment type="caution">
    <text evidence="1">The sequence shown here is derived from an EMBL/GenBank/DDBJ whole genome shotgun (WGS) entry which is preliminary data.</text>
</comment>
<evidence type="ECO:0008006" key="3">
    <source>
        <dbReference type="Google" id="ProtNLM"/>
    </source>
</evidence>
<dbReference type="SUPFAM" id="SSF56112">
    <property type="entry name" value="Protein kinase-like (PK-like)"/>
    <property type="match status" value="1"/>
</dbReference>
<gene>
    <name evidence="1" type="ORF">EWH70_14920</name>
</gene>
<accession>A0A4Q7J7X0</accession>
<dbReference type="OrthoDB" id="3543178at2"/>
<evidence type="ECO:0000313" key="2">
    <source>
        <dbReference type="Proteomes" id="UP000292003"/>
    </source>
</evidence>
<evidence type="ECO:0000313" key="1">
    <source>
        <dbReference type="EMBL" id="RZQ62986.1"/>
    </source>
</evidence>
<name>A0A4Q7J7X0_9PSEU</name>
<organism evidence="1 2">
    <name type="scientific">Amycolatopsis suaedae</name>
    <dbReference type="NCBI Taxonomy" id="2510978"/>
    <lineage>
        <taxon>Bacteria</taxon>
        <taxon>Bacillati</taxon>
        <taxon>Actinomycetota</taxon>
        <taxon>Actinomycetes</taxon>
        <taxon>Pseudonocardiales</taxon>
        <taxon>Pseudonocardiaceae</taxon>
        <taxon>Amycolatopsis</taxon>
    </lineage>
</organism>